<gene>
    <name evidence="2" type="ORF">FE782_20495</name>
</gene>
<name>A0A5R9G228_9BACL</name>
<dbReference type="Pfam" id="PF12760">
    <property type="entry name" value="Zn_ribbon_IS1595"/>
    <property type="match status" value="1"/>
</dbReference>
<proteinExistence type="predicted"/>
<feature type="domain" description="Transposase zinc-ribbon" evidence="1">
    <location>
        <begin position="6"/>
        <end position="48"/>
    </location>
</feature>
<accession>A0A5R9G228</accession>
<evidence type="ECO:0000313" key="3">
    <source>
        <dbReference type="Proteomes" id="UP000309676"/>
    </source>
</evidence>
<dbReference type="InterPro" id="IPR024442">
    <property type="entry name" value="Transposase_Zn_ribbon"/>
</dbReference>
<evidence type="ECO:0000259" key="1">
    <source>
        <dbReference type="Pfam" id="PF12760"/>
    </source>
</evidence>
<dbReference type="OrthoDB" id="9769409at2"/>
<keyword evidence="3" id="KW-1185">Reference proteome</keyword>
<sequence>MDELIAFFYRMKWPHGFRCPRCQHPHAYTIVGSRRSLPLYQCLACRHQTSLRAGTALEKSRTPLSKWAAAIQAMSLEHSVNAVQLMEEIQVTYKTAWSMLRKLRQAIHAMDERQPLTNKVEAGVGYYEARRLRCFIAHPRIYPVIVGLAYNDNHETIYMKMKPIKPEHYPDFILRYPGEEAFRNRHVRTDRPVKILRNIPFCKHDLLPVLFKQAVHWLNRVFHGVSRRYLESYLDEFCLRRNAKLHRLDPFETIAACSMNIVCKNPAQFDSLSSVA</sequence>
<protein>
    <submittedName>
        <fullName evidence="2">DDE transposase</fullName>
    </submittedName>
</protein>
<dbReference type="Proteomes" id="UP000309676">
    <property type="component" value="Unassembled WGS sequence"/>
</dbReference>
<dbReference type="AlphaFoldDB" id="A0A5R9G228"/>
<reference evidence="2 3" key="1">
    <citation type="submission" date="2019-05" db="EMBL/GenBank/DDBJ databases">
        <authorList>
            <person name="Narsing Rao M.P."/>
            <person name="Li W.J."/>
        </authorList>
    </citation>
    <scope>NUCLEOTIDE SEQUENCE [LARGE SCALE GENOMIC DNA]</scope>
    <source>
        <strain evidence="2 3">SYSU_K30003</strain>
    </source>
</reference>
<organism evidence="2 3">
    <name type="scientific">Paenibacillus antri</name>
    <dbReference type="NCBI Taxonomy" id="2582848"/>
    <lineage>
        <taxon>Bacteria</taxon>
        <taxon>Bacillati</taxon>
        <taxon>Bacillota</taxon>
        <taxon>Bacilli</taxon>
        <taxon>Bacillales</taxon>
        <taxon>Paenibacillaceae</taxon>
        <taxon>Paenibacillus</taxon>
    </lineage>
</organism>
<dbReference type="EMBL" id="VCIW01000015">
    <property type="protein sequence ID" value="TLS50407.1"/>
    <property type="molecule type" value="Genomic_DNA"/>
</dbReference>
<evidence type="ECO:0000313" key="2">
    <source>
        <dbReference type="EMBL" id="TLS50407.1"/>
    </source>
</evidence>
<comment type="caution">
    <text evidence="2">The sequence shown here is derived from an EMBL/GenBank/DDBJ whole genome shotgun (WGS) entry which is preliminary data.</text>
</comment>